<evidence type="ECO:0000313" key="2">
    <source>
        <dbReference type="RefSeq" id="XP_010924350.1"/>
    </source>
</evidence>
<keyword evidence="1" id="KW-1185">Reference proteome</keyword>
<dbReference type="OrthoDB" id="10039049at2759"/>
<evidence type="ECO:0000313" key="1">
    <source>
        <dbReference type="Proteomes" id="UP000504607"/>
    </source>
</evidence>
<dbReference type="RefSeq" id="XP_010924350.1">
    <property type="nucleotide sequence ID" value="XM_010926048.3"/>
</dbReference>
<sequence>MFNVSPLLRGAYRWPANPLVFIDRNSVDASSSTLVLLKLMRLLSFDTDVCDYLNPLSCPWITCIMKGWVICQLVKLVIFYRDDEVHRLDRFIKEGSTVSTIEVVSPSEPTSTECYSDPSA</sequence>
<dbReference type="Proteomes" id="UP000504607">
    <property type="component" value="Chromosome 6"/>
</dbReference>
<dbReference type="AlphaFoldDB" id="A0A6I9RCJ9"/>
<dbReference type="InParanoid" id="A0A6I9RCJ9"/>
<gene>
    <name evidence="2" type="primary">LOC105047230</name>
</gene>
<dbReference type="KEGG" id="egu:105047230"/>
<dbReference type="GeneID" id="105047230"/>
<protein>
    <submittedName>
        <fullName evidence="2">Uncharacterized protein LOC105047230</fullName>
    </submittedName>
</protein>
<reference evidence="2" key="1">
    <citation type="submission" date="2025-08" db="UniProtKB">
        <authorList>
            <consortium name="RefSeq"/>
        </authorList>
    </citation>
    <scope>IDENTIFICATION</scope>
</reference>
<accession>A0A6I9RCJ9</accession>
<proteinExistence type="predicted"/>
<name>A0A6I9RCJ9_ELAGV</name>
<organism evidence="1 2">
    <name type="scientific">Elaeis guineensis var. tenera</name>
    <name type="common">Oil palm</name>
    <dbReference type="NCBI Taxonomy" id="51953"/>
    <lineage>
        <taxon>Eukaryota</taxon>
        <taxon>Viridiplantae</taxon>
        <taxon>Streptophyta</taxon>
        <taxon>Embryophyta</taxon>
        <taxon>Tracheophyta</taxon>
        <taxon>Spermatophyta</taxon>
        <taxon>Magnoliopsida</taxon>
        <taxon>Liliopsida</taxon>
        <taxon>Arecaceae</taxon>
        <taxon>Arecoideae</taxon>
        <taxon>Cocoseae</taxon>
        <taxon>Elaeidinae</taxon>
        <taxon>Elaeis</taxon>
    </lineage>
</organism>